<evidence type="ECO:0000313" key="1">
    <source>
        <dbReference type="EMBL" id="KAK1934321.1"/>
    </source>
</evidence>
<accession>A0AAD9G9F6</accession>
<dbReference type="EMBL" id="JASMQC010000026">
    <property type="protein sequence ID" value="KAK1934321.1"/>
    <property type="molecule type" value="Genomic_DNA"/>
</dbReference>
<keyword evidence="2" id="KW-1185">Reference proteome</keyword>
<protein>
    <submittedName>
        <fullName evidence="1">Uncharacterized protein</fullName>
    </submittedName>
</protein>
<organism evidence="1 2">
    <name type="scientific">Phytophthora citrophthora</name>
    <dbReference type="NCBI Taxonomy" id="4793"/>
    <lineage>
        <taxon>Eukaryota</taxon>
        <taxon>Sar</taxon>
        <taxon>Stramenopiles</taxon>
        <taxon>Oomycota</taxon>
        <taxon>Peronosporomycetes</taxon>
        <taxon>Peronosporales</taxon>
        <taxon>Peronosporaceae</taxon>
        <taxon>Phytophthora</taxon>
    </lineage>
</organism>
<dbReference type="Proteomes" id="UP001259832">
    <property type="component" value="Unassembled WGS sequence"/>
</dbReference>
<proteinExistence type="predicted"/>
<evidence type="ECO:0000313" key="2">
    <source>
        <dbReference type="Proteomes" id="UP001259832"/>
    </source>
</evidence>
<comment type="caution">
    <text evidence="1">The sequence shown here is derived from an EMBL/GenBank/DDBJ whole genome shotgun (WGS) entry which is preliminary data.</text>
</comment>
<name>A0AAD9G9F6_9STRA</name>
<reference evidence="1" key="1">
    <citation type="submission" date="2023-08" db="EMBL/GenBank/DDBJ databases">
        <title>Reference Genome Resource for the Citrus Pathogen Phytophthora citrophthora.</title>
        <authorList>
            <person name="Moller H."/>
            <person name="Coetzee B."/>
            <person name="Rose L.J."/>
            <person name="Van Niekerk J.M."/>
        </authorList>
    </citation>
    <scope>NUCLEOTIDE SEQUENCE</scope>
    <source>
        <strain evidence="1">STE-U-9442</strain>
    </source>
</reference>
<gene>
    <name evidence="1" type="ORF">P3T76_011524</name>
</gene>
<dbReference type="AlphaFoldDB" id="A0AAD9G9F6"/>
<sequence>MRDPDDHAPVFFDVASDHLFHLDVHPKTTREGFLLEVGDDRVWYIQTLSINVSCVVKEYLSANTDLLRLLVQAAVHEVLLHAFEMGLSSFYSGSDVERQNVEAGELERFLLTLLQMHVTRAKVKLAQPFHEHVIQLLIRIIKALKESSEALLSMSPRTEQCHQS</sequence>